<dbReference type="EMBL" id="JAUSVL010000001">
    <property type="protein sequence ID" value="MDQ0289087.1"/>
    <property type="molecule type" value="Genomic_DNA"/>
</dbReference>
<organism evidence="2 3">
    <name type="scientific">Oligosphaera ethanolica</name>
    <dbReference type="NCBI Taxonomy" id="760260"/>
    <lineage>
        <taxon>Bacteria</taxon>
        <taxon>Pseudomonadati</taxon>
        <taxon>Lentisphaerota</taxon>
        <taxon>Oligosphaeria</taxon>
        <taxon>Oligosphaerales</taxon>
        <taxon>Oligosphaeraceae</taxon>
        <taxon>Oligosphaera</taxon>
    </lineage>
</organism>
<comment type="caution">
    <text evidence="2">The sequence shown here is derived from an EMBL/GenBank/DDBJ whole genome shotgun (WGS) entry which is preliminary data.</text>
</comment>
<sequence length="228" mass="25402">MMSSHLLAHFRESPALYHKEVSGEVPDAESPALALGRAYPSSHRSSGRAARYQTIRCAPLASASHCLILEGRQAFADEYLVADGPVNARTGEAYGRSTKAYAEWLASQDRDVLSGRDYGFLLKLQTGVWQHAFASDLLSEGVAEGVIRTHYCDVPCQVRLDWLSARHGLVDLKTCDSLRYFENDCRRYGYIHQLAFYRAVIRQESGETVPVHIIAVEKNEPFAAGVWP</sequence>
<keyword evidence="3" id="KW-1185">Reference proteome</keyword>
<accession>A0AAE3VEK6</accession>
<dbReference type="InterPro" id="IPR024432">
    <property type="entry name" value="Put_RecE_PDDEXK-like_dom"/>
</dbReference>
<proteinExistence type="predicted"/>
<protein>
    <recommendedName>
        <fullName evidence="1">Putative exodeoxyribonuclease 8 PDDEXK-like domain-containing protein</fullName>
    </recommendedName>
</protein>
<evidence type="ECO:0000259" key="1">
    <source>
        <dbReference type="Pfam" id="PF12684"/>
    </source>
</evidence>
<reference evidence="2" key="1">
    <citation type="submission" date="2023-07" db="EMBL/GenBank/DDBJ databases">
        <title>Genomic Encyclopedia of Type Strains, Phase IV (KMG-IV): sequencing the most valuable type-strain genomes for metagenomic binning, comparative biology and taxonomic classification.</title>
        <authorList>
            <person name="Goeker M."/>
        </authorList>
    </citation>
    <scope>NUCLEOTIDE SEQUENCE</scope>
    <source>
        <strain evidence="2">DSM 24202</strain>
    </source>
</reference>
<evidence type="ECO:0000313" key="2">
    <source>
        <dbReference type="EMBL" id="MDQ0289087.1"/>
    </source>
</evidence>
<feature type="domain" description="Putative exodeoxyribonuclease 8 PDDEXK-like" evidence="1">
    <location>
        <begin position="6"/>
        <end position="224"/>
    </location>
</feature>
<dbReference type="InterPro" id="IPR011604">
    <property type="entry name" value="PDDEXK-like_dom_sf"/>
</dbReference>
<dbReference type="Proteomes" id="UP001238163">
    <property type="component" value="Unassembled WGS sequence"/>
</dbReference>
<dbReference type="Pfam" id="PF12684">
    <property type="entry name" value="DUF3799"/>
    <property type="match status" value="1"/>
</dbReference>
<dbReference type="Gene3D" id="3.90.320.10">
    <property type="match status" value="1"/>
</dbReference>
<gene>
    <name evidence="2" type="ORF">J3R75_001194</name>
</gene>
<dbReference type="AlphaFoldDB" id="A0AAE3VEK6"/>
<name>A0AAE3VEK6_9BACT</name>
<evidence type="ECO:0000313" key="3">
    <source>
        <dbReference type="Proteomes" id="UP001238163"/>
    </source>
</evidence>